<evidence type="ECO:0000313" key="2">
    <source>
        <dbReference type="Proteomes" id="UP000494252"/>
    </source>
</evidence>
<organism evidence="1 2">
    <name type="scientific">Paraburkholderia fynbosensis</name>
    <dbReference type="NCBI Taxonomy" id="1200993"/>
    <lineage>
        <taxon>Bacteria</taxon>
        <taxon>Pseudomonadati</taxon>
        <taxon>Pseudomonadota</taxon>
        <taxon>Betaproteobacteria</taxon>
        <taxon>Burkholderiales</taxon>
        <taxon>Burkholderiaceae</taxon>
        <taxon>Paraburkholderia</taxon>
    </lineage>
</organism>
<accession>A0A6J5H478</accession>
<evidence type="ECO:0000313" key="1">
    <source>
        <dbReference type="EMBL" id="CAB3810703.1"/>
    </source>
</evidence>
<dbReference type="Proteomes" id="UP000494252">
    <property type="component" value="Unassembled WGS sequence"/>
</dbReference>
<proteinExistence type="predicted"/>
<dbReference type="AlphaFoldDB" id="A0A6J5H478"/>
<protein>
    <submittedName>
        <fullName evidence="1">Uncharacterized protein</fullName>
    </submittedName>
</protein>
<name>A0A6J5H478_9BURK</name>
<dbReference type="EMBL" id="CADIKI010000041">
    <property type="protein sequence ID" value="CAB3810703.1"/>
    <property type="molecule type" value="Genomic_DNA"/>
</dbReference>
<gene>
    <name evidence="1" type="ORF">LMG27177_07396</name>
</gene>
<reference evidence="1 2" key="1">
    <citation type="submission" date="2020-04" db="EMBL/GenBank/DDBJ databases">
        <authorList>
            <person name="De Canck E."/>
        </authorList>
    </citation>
    <scope>NUCLEOTIDE SEQUENCE [LARGE SCALE GENOMIC DNA]</scope>
    <source>
        <strain evidence="1 2">LMG 27177</strain>
    </source>
</reference>
<sequence length="41" mass="4906">MMDNAMIPKIRPISRMLRRMSPLRMWLNSWATTPCNSSRVR</sequence>
<keyword evidence="2" id="KW-1185">Reference proteome</keyword>